<dbReference type="GO" id="GO:0016787">
    <property type="term" value="F:hydrolase activity"/>
    <property type="evidence" value="ECO:0007669"/>
    <property type="project" value="UniProtKB-KW"/>
</dbReference>
<reference evidence="2 3" key="1">
    <citation type="journal article" date="2011" name="Appl. Environ. Microbiol.">
        <title>Methanogenic archaea isolated from Taiwan's Chelungpu fault.</title>
        <authorList>
            <person name="Wu S.Y."/>
            <person name="Lai M.C."/>
        </authorList>
    </citation>
    <scope>NUCLEOTIDE SEQUENCE [LARGE SCALE GENOMIC DNA]</scope>
    <source>
        <strain evidence="2 3">St545Mb</strain>
    </source>
</reference>
<evidence type="ECO:0000259" key="1">
    <source>
        <dbReference type="Pfam" id="PF01863"/>
    </source>
</evidence>
<proteinExistence type="predicted"/>
<dbReference type="InterPro" id="IPR053136">
    <property type="entry name" value="UTP_pyrophosphatase-like"/>
</dbReference>
<feature type="domain" description="YgjP-like metallopeptidase" evidence="1">
    <location>
        <begin position="24"/>
        <end position="228"/>
    </location>
</feature>
<dbReference type="EMBL" id="JTEO01000004">
    <property type="protein sequence ID" value="MCQ6962975.1"/>
    <property type="molecule type" value="Genomic_DNA"/>
</dbReference>
<evidence type="ECO:0000313" key="3">
    <source>
        <dbReference type="Proteomes" id="UP001206983"/>
    </source>
</evidence>
<dbReference type="Proteomes" id="UP001206983">
    <property type="component" value="Unassembled WGS sequence"/>
</dbReference>
<dbReference type="AlphaFoldDB" id="A0AAE3KX92"/>
<dbReference type="CDD" id="cd07344">
    <property type="entry name" value="M48_yhfN_like"/>
    <property type="match status" value="1"/>
</dbReference>
<name>A0AAE3KX92_9EURY</name>
<keyword evidence="3" id="KW-1185">Reference proteome</keyword>
<sequence length="238" mass="28164">MVTQIQLGEITADVVFKDIKNIHLSVYPPTGKVRISAPLRMDIDKIRIFAISKLGWIKQQQKKLQEQERETPREYLDRESHYVWGKRYLLEVLEVDEAPSVELKHKKMILRVRPGADENKKQEVIDAWYREQLRKAALPLIAKWEKLMGIKVERLLIRRMKTKWGSCNPKAGNILLNTELAKKPSECLEYIVVHELSHLLEPTHNSNFIVLMDRFMPKWQFYKNKLNQLPVSHVNWIY</sequence>
<accession>A0AAE3KX92</accession>
<dbReference type="PANTHER" id="PTHR30399">
    <property type="entry name" value="UNCHARACTERIZED PROTEIN YGJP"/>
    <property type="match status" value="1"/>
</dbReference>
<comment type="caution">
    <text evidence="2">The sequence shown here is derived from an EMBL/GenBank/DDBJ whole genome shotgun (WGS) entry which is preliminary data.</text>
</comment>
<gene>
    <name evidence="2" type="ORF">PV02_07895</name>
</gene>
<dbReference type="Pfam" id="PF01863">
    <property type="entry name" value="YgjP-like"/>
    <property type="match status" value="1"/>
</dbReference>
<dbReference type="InterPro" id="IPR002725">
    <property type="entry name" value="YgjP-like_metallopeptidase"/>
</dbReference>
<dbReference type="RefSeq" id="WP_256622852.1">
    <property type="nucleotide sequence ID" value="NZ_JTEO01000004.1"/>
</dbReference>
<dbReference type="Gene3D" id="3.30.2010.10">
    <property type="entry name" value="Metalloproteases ('zincins'), catalytic domain"/>
    <property type="match status" value="1"/>
</dbReference>
<evidence type="ECO:0000313" key="2">
    <source>
        <dbReference type="EMBL" id="MCQ6962975.1"/>
    </source>
</evidence>
<keyword evidence="2" id="KW-0378">Hydrolase</keyword>
<dbReference type="PANTHER" id="PTHR30399:SF1">
    <property type="entry name" value="UTP PYROPHOSPHATASE"/>
    <property type="match status" value="1"/>
</dbReference>
<organism evidence="2 3">
    <name type="scientific">Methanolobus chelungpuianus</name>
    <dbReference type="NCBI Taxonomy" id="502115"/>
    <lineage>
        <taxon>Archaea</taxon>
        <taxon>Methanobacteriati</taxon>
        <taxon>Methanobacteriota</taxon>
        <taxon>Stenosarchaea group</taxon>
        <taxon>Methanomicrobia</taxon>
        <taxon>Methanosarcinales</taxon>
        <taxon>Methanosarcinaceae</taxon>
        <taxon>Methanolobus</taxon>
    </lineage>
</organism>
<protein>
    <submittedName>
        <fullName evidence="2">Metal-dependent hydrolase</fullName>
    </submittedName>
</protein>